<accession>A0ABY1JDE9</accession>
<reference evidence="2 3" key="1">
    <citation type="submission" date="2016-11" db="EMBL/GenBank/DDBJ databases">
        <authorList>
            <person name="Varghese N."/>
            <person name="Submissions S."/>
        </authorList>
    </citation>
    <scope>NUCLEOTIDE SEQUENCE [LARGE SCALE GENOMIC DNA]</scope>
    <source>
        <strain evidence="2 3">DSM 20664</strain>
    </source>
</reference>
<dbReference type="InterPro" id="IPR052894">
    <property type="entry name" value="AsmA-related"/>
</dbReference>
<dbReference type="Pfam" id="PF05170">
    <property type="entry name" value="AsmA"/>
    <property type="match status" value="1"/>
</dbReference>
<dbReference type="InterPro" id="IPR007844">
    <property type="entry name" value="AsmA"/>
</dbReference>
<dbReference type="EMBL" id="FSQZ01000001">
    <property type="protein sequence ID" value="SIN68037.1"/>
    <property type="molecule type" value="Genomic_DNA"/>
</dbReference>
<dbReference type="RefSeq" id="WP_074199546.1">
    <property type="nucleotide sequence ID" value="NZ_FSQZ01000001.1"/>
</dbReference>
<evidence type="ECO:0000259" key="1">
    <source>
        <dbReference type="Pfam" id="PF05170"/>
    </source>
</evidence>
<gene>
    <name evidence="2" type="ORF">SAMN05444368_1126</name>
</gene>
<evidence type="ECO:0000313" key="2">
    <source>
        <dbReference type="EMBL" id="SIN68037.1"/>
    </source>
</evidence>
<feature type="domain" description="AsmA" evidence="1">
    <location>
        <begin position="870"/>
        <end position="1014"/>
    </location>
</feature>
<dbReference type="PANTHER" id="PTHR30441">
    <property type="entry name" value="DUF748 DOMAIN-CONTAINING PROTEIN"/>
    <property type="match status" value="1"/>
</dbReference>
<dbReference type="Proteomes" id="UP000185093">
    <property type="component" value="Unassembled WGS sequence"/>
</dbReference>
<proteinExistence type="predicted"/>
<keyword evidence="3" id="KW-1185">Reference proteome</keyword>
<comment type="caution">
    <text evidence="2">The sequence shown here is derived from an EMBL/GenBank/DDBJ whole genome shotgun (WGS) entry which is preliminary data.</text>
</comment>
<name>A0ABY1JDE9_9BACT</name>
<dbReference type="PANTHER" id="PTHR30441:SF4">
    <property type="entry name" value="PROTEIN ASMA"/>
    <property type="match status" value="1"/>
</dbReference>
<evidence type="ECO:0000313" key="3">
    <source>
        <dbReference type="Proteomes" id="UP000185093"/>
    </source>
</evidence>
<organism evidence="2 3">
    <name type="scientific">Acetomicrobium flavidum</name>
    <dbReference type="NCBI Taxonomy" id="49896"/>
    <lineage>
        <taxon>Bacteria</taxon>
        <taxon>Thermotogati</taxon>
        <taxon>Synergistota</taxon>
        <taxon>Synergistia</taxon>
        <taxon>Synergistales</taxon>
        <taxon>Acetomicrobiaceae</taxon>
        <taxon>Acetomicrobium</taxon>
    </lineage>
</organism>
<protein>
    <submittedName>
        <fullName evidence="2">Translocation and assembly module TamB</fullName>
    </submittedName>
</protein>
<sequence>MLKIRLQGKFIKILAVLICILVLYFGFAAMELWKQRGDLGASFVAQQFQNAVKASTGADLLFASFSGNPFTGFVAKDVKFKLDDRTLDLAESISIRFSLKSLITGKPSIGNITVSSAKVATDDFVKLLDLFSANDEAKRKISVDEVALNDVQIFGKRRIHIESAHLKLKSSPMAFDLRGKVDLLGLYAKGNLLITDGHAYLRDCAIQTGHGGRLSLEGEIAPSFELEGNLRNVSTDEIVAILPKFASAKPKGNISGRAKFTSNEGRLKVEGHFDVPSGEIVGIPINDASFFLVYADKVLDVKVLQDRSFDSDLAGKIVVRFNPTRLMLQLNSKEASIESWKKRFNWLSSLNGVVKDVTLSLEGPPKELSGKVAFKSSSLKALDYTLSNAEVIAEISSNAIGFKGKGIWQDMPIKLQGTTSKGDSLELNALIEAKDVDANRLKSFVKLDEAIELQGRLDVSLKLQGKPDRHDISGAVQSGNLKINGTELKDLKADFESKKDRSLVISSLRAKVYDALLNGKGSISLTSSEAVIDISGALANLDAGRIIDEGEPRISGNLTAKWQVLKKGGAMLVSAHVEAPVLKVGDLLALSDLSADLKSADDGFDISGQGSMLSGKVDFSGRMRRINKIPSVDISGRFDDVRLSSKRFPLEGSLNGPFHIMGQGGKFTLSTSFASDKVEMKGIPLKGLKGQIEVDGSHMVIKSLSFGLYDGQVELAGTMQKDSLDLEGNFNAVNLAHLPLPPEWFSQGMTAGTVSIKGSLDHPQIAAKGIIREAAIDGFSFERVNFSAKSDLTNFEVEEIEAYDQGGVLKAKLRGLFRPRPSFEFEIHGDNIPADLLACAFSYNLKGSFKGMTHLHLSGSYDNGLKLHGEVKAGKLSLLGIELEDLNVPIRLSNDACQIDTLKANISGGTLQMRVNAKRSKPLRWEAAISAKNIPLEPLVCGILGNSFAAKGNATISLDLKGEGTRSVNVSGLGKMEITDGQIAGLRETNNKVLKDLGLDSFKFQRFSLDFNVNGPSFYILPGSMITSMPNDSLYRYISFDGVITTGGKIDLYCLGNINVKALNALTQALKRVATLENPSEQRVAQNLLEGFIGGYSAKDFKDISLRVNGTWPSLTLAQLRVDEPLTSKNSSPRFVDDDEDEKSIRLFFTFPTGKGKSPNYDFGDQFISQLLQGLLGQLFSPDTQANEKKGTFTTADDLKVEH</sequence>